<keyword evidence="8" id="KW-1185">Reference proteome</keyword>
<dbReference type="InterPro" id="IPR051533">
    <property type="entry name" value="WaaL-like"/>
</dbReference>
<evidence type="ECO:0000313" key="7">
    <source>
        <dbReference type="EMBL" id="PFG30672.1"/>
    </source>
</evidence>
<feature type="transmembrane region" description="Helical" evidence="5">
    <location>
        <begin position="240"/>
        <end position="262"/>
    </location>
</feature>
<dbReference type="Pfam" id="PF04932">
    <property type="entry name" value="Wzy_C"/>
    <property type="match status" value="1"/>
</dbReference>
<dbReference type="PANTHER" id="PTHR37422:SF13">
    <property type="entry name" value="LIPOPOLYSACCHARIDE BIOSYNTHESIS PROTEIN PA4999-RELATED"/>
    <property type="match status" value="1"/>
</dbReference>
<evidence type="ECO:0000256" key="3">
    <source>
        <dbReference type="ARBA" id="ARBA00022989"/>
    </source>
</evidence>
<evidence type="ECO:0000256" key="4">
    <source>
        <dbReference type="ARBA" id="ARBA00023136"/>
    </source>
</evidence>
<evidence type="ECO:0000256" key="1">
    <source>
        <dbReference type="ARBA" id="ARBA00004141"/>
    </source>
</evidence>
<keyword evidence="3 5" id="KW-1133">Transmembrane helix</keyword>
<evidence type="ECO:0000256" key="2">
    <source>
        <dbReference type="ARBA" id="ARBA00022692"/>
    </source>
</evidence>
<feature type="transmembrane region" description="Helical" evidence="5">
    <location>
        <begin position="135"/>
        <end position="153"/>
    </location>
</feature>
<evidence type="ECO:0000259" key="6">
    <source>
        <dbReference type="Pfam" id="PF04932"/>
    </source>
</evidence>
<accession>A0A2A9DXF2</accession>
<feature type="domain" description="O-antigen ligase-related" evidence="6">
    <location>
        <begin position="202"/>
        <end position="359"/>
    </location>
</feature>
<reference evidence="7 8" key="1">
    <citation type="submission" date="2017-10" db="EMBL/GenBank/DDBJ databases">
        <title>Sequencing the genomes of 1000 actinobacteria strains.</title>
        <authorList>
            <person name="Klenk H.-P."/>
        </authorList>
    </citation>
    <scope>NUCLEOTIDE SEQUENCE [LARGE SCALE GENOMIC DNA]</scope>
    <source>
        <strain evidence="7 8">DSM 21798</strain>
    </source>
</reference>
<dbReference type="GO" id="GO:0016020">
    <property type="term" value="C:membrane"/>
    <property type="evidence" value="ECO:0007669"/>
    <property type="project" value="UniProtKB-SubCell"/>
</dbReference>
<dbReference type="PANTHER" id="PTHR37422">
    <property type="entry name" value="TEICHURONIC ACID BIOSYNTHESIS PROTEIN TUAE"/>
    <property type="match status" value="1"/>
</dbReference>
<gene>
    <name evidence="7" type="ORF">ATJ78_1607</name>
</gene>
<feature type="transmembrane region" description="Helical" evidence="5">
    <location>
        <begin position="350"/>
        <end position="369"/>
    </location>
</feature>
<evidence type="ECO:0000256" key="5">
    <source>
        <dbReference type="SAM" id="Phobius"/>
    </source>
</evidence>
<proteinExistence type="predicted"/>
<comment type="subcellular location">
    <subcellularLocation>
        <location evidence="1">Membrane</location>
        <topology evidence="1">Multi-pass membrane protein</topology>
    </subcellularLocation>
</comment>
<feature type="transmembrane region" description="Helical" evidence="5">
    <location>
        <begin position="106"/>
        <end position="123"/>
    </location>
</feature>
<dbReference type="EMBL" id="PDJE01000001">
    <property type="protein sequence ID" value="PFG30672.1"/>
    <property type="molecule type" value="Genomic_DNA"/>
</dbReference>
<organism evidence="7 8">
    <name type="scientific">Paramicrobacterium agarici</name>
    <dbReference type="NCBI Taxonomy" id="630514"/>
    <lineage>
        <taxon>Bacteria</taxon>
        <taxon>Bacillati</taxon>
        <taxon>Actinomycetota</taxon>
        <taxon>Actinomycetes</taxon>
        <taxon>Micrococcales</taxon>
        <taxon>Microbacteriaceae</taxon>
        <taxon>Paramicrobacterium</taxon>
    </lineage>
</organism>
<feature type="transmembrane region" description="Helical" evidence="5">
    <location>
        <begin position="202"/>
        <end position="231"/>
    </location>
</feature>
<dbReference type="InterPro" id="IPR007016">
    <property type="entry name" value="O-antigen_ligase-rel_domated"/>
</dbReference>
<keyword evidence="2 5" id="KW-0812">Transmembrane</keyword>
<keyword evidence="7" id="KW-0436">Ligase</keyword>
<dbReference type="Proteomes" id="UP000221369">
    <property type="component" value="Unassembled WGS sequence"/>
</dbReference>
<protein>
    <submittedName>
        <fullName evidence="7">O-antigen ligase</fullName>
    </submittedName>
</protein>
<feature type="transmembrane region" description="Helical" evidence="5">
    <location>
        <begin position="44"/>
        <end position="65"/>
    </location>
</feature>
<sequence>MSRPEGDPNSGRRWRTQERSGLIVLAGALGLFLNQTARIAGFNVSLADVILPLLLIALACSHGIILPRAAVFYSLAVFTLTITTALWFTPLTFGTTPDSQSVMGELVKMVVSFLYFIAGYSLVRAGAHSTALRWFAFGAAAVALLSLANNLIGVPLPDLMYYGSFRFRGLMSDPNYYSALAVAALIFIARDTDLKRPIRWPLVAILATSVVFSASKTGAIVLVAVLTLLLFERTFRKARWVVALPLTAIGVVAVAIAGSTILHGLHATLLHAGTVLPQLNRIALLFSTDAQDAIAGQGSGRDDAWGNALLVIQRAPFWGSGVGSYQDATAELAGSVTLAHNTYLQLAAEWGLPLAIVLFAWIAVHLFLASQRHAPFLEKTLNVVQLRDMVLVFLLAGASLSLNNARMFWLFLGMLAFGVHALRSERGRVHSHEETD</sequence>
<feature type="transmembrane region" description="Helical" evidence="5">
    <location>
        <begin position="20"/>
        <end position="37"/>
    </location>
</feature>
<dbReference type="AlphaFoldDB" id="A0A2A9DXF2"/>
<dbReference type="GO" id="GO:0016874">
    <property type="term" value="F:ligase activity"/>
    <property type="evidence" value="ECO:0007669"/>
    <property type="project" value="UniProtKB-KW"/>
</dbReference>
<keyword evidence="4 5" id="KW-0472">Membrane</keyword>
<name>A0A2A9DXF2_9MICO</name>
<evidence type="ECO:0000313" key="8">
    <source>
        <dbReference type="Proteomes" id="UP000221369"/>
    </source>
</evidence>
<comment type="caution">
    <text evidence="7">The sequence shown here is derived from an EMBL/GenBank/DDBJ whole genome shotgun (WGS) entry which is preliminary data.</text>
</comment>
<feature type="transmembrane region" description="Helical" evidence="5">
    <location>
        <begin position="71"/>
        <end position="94"/>
    </location>
</feature>
<dbReference type="RefSeq" id="WP_098407097.1">
    <property type="nucleotide sequence ID" value="NZ_PDJE01000001.1"/>
</dbReference>